<dbReference type="GO" id="GO:0032204">
    <property type="term" value="P:regulation of telomere maintenance"/>
    <property type="evidence" value="ECO:0007669"/>
    <property type="project" value="TreeGrafter"/>
</dbReference>
<evidence type="ECO:0000256" key="7">
    <source>
        <dbReference type="ARBA" id="ARBA00023163"/>
    </source>
</evidence>
<feature type="compositionally biased region" description="Low complexity" evidence="15">
    <location>
        <begin position="597"/>
        <end position="631"/>
    </location>
</feature>
<keyword evidence="3" id="KW-0678">Repressor</keyword>
<dbReference type="GO" id="GO:0008270">
    <property type="term" value="F:zinc ion binding"/>
    <property type="evidence" value="ECO:0007669"/>
    <property type="project" value="UniProtKB-KW"/>
</dbReference>
<feature type="domain" description="C3H1-type" evidence="16">
    <location>
        <begin position="1263"/>
        <end position="1288"/>
    </location>
</feature>
<feature type="region of interest" description="Disordered" evidence="15">
    <location>
        <begin position="213"/>
        <end position="268"/>
    </location>
</feature>
<accession>T2MFH0</accession>
<feature type="compositionally biased region" description="Polar residues" evidence="15">
    <location>
        <begin position="790"/>
        <end position="801"/>
    </location>
</feature>
<feature type="compositionally biased region" description="Basic and acidic residues" evidence="15">
    <location>
        <begin position="1496"/>
        <end position="1533"/>
    </location>
</feature>
<evidence type="ECO:0000256" key="3">
    <source>
        <dbReference type="ARBA" id="ARBA00022491"/>
    </source>
</evidence>
<evidence type="ECO:0000256" key="15">
    <source>
        <dbReference type="SAM" id="MobiDB-lite"/>
    </source>
</evidence>
<feature type="compositionally biased region" description="Basic and acidic residues" evidence="15">
    <location>
        <begin position="1352"/>
        <end position="1365"/>
    </location>
</feature>
<feature type="compositionally biased region" description="Low complexity" evidence="15">
    <location>
        <begin position="852"/>
        <end position="866"/>
    </location>
</feature>
<feature type="region of interest" description="Disordered" evidence="15">
    <location>
        <begin position="1491"/>
        <end position="1550"/>
    </location>
</feature>
<reference evidence="17" key="1">
    <citation type="journal article" date="2013" name="Genome Biol. Evol.">
        <title>Punctuated emergences of genetic and phenotypic innovations in eumetazoan, bilaterian, euteleostome, and hominidae ancestors.</title>
        <authorList>
            <person name="Wenger Y."/>
            <person name="Galliot B."/>
        </authorList>
    </citation>
    <scope>NUCLEOTIDE SEQUENCE</scope>
    <source>
        <tissue evidence="17">Whole animals</tissue>
    </source>
</reference>
<keyword evidence="13" id="KW-0863">Zinc-finger</keyword>
<keyword evidence="8" id="KW-0539">Nucleus</keyword>
<comment type="function">
    <text evidence="9">Plays a role in the reduction of telomerase activity during differentiation of embryonic stem cells by binding to the core promoter of TERT and controlling its down-regulation.</text>
</comment>
<comment type="subcellular location">
    <subcellularLocation>
        <location evidence="1">Nucleus speckle</location>
    </subcellularLocation>
</comment>
<evidence type="ECO:0000256" key="12">
    <source>
        <dbReference type="ARBA" id="ARBA00083294"/>
    </source>
</evidence>
<feature type="compositionally biased region" description="Polar residues" evidence="15">
    <location>
        <begin position="886"/>
        <end position="939"/>
    </location>
</feature>
<feature type="compositionally biased region" description="Low complexity" evidence="15">
    <location>
        <begin position="1012"/>
        <end position="1054"/>
    </location>
</feature>
<dbReference type="Gene3D" id="3.40.50.300">
    <property type="entry name" value="P-loop containing nucleotide triphosphate hydrolases"/>
    <property type="match status" value="1"/>
</dbReference>
<dbReference type="PANTHER" id="PTHR13413:SF0">
    <property type="entry name" value="YLP MOTIF-CONTAINING PROTEIN 1"/>
    <property type="match status" value="1"/>
</dbReference>
<feature type="compositionally biased region" description="Basic and acidic residues" evidence="15">
    <location>
        <begin position="1175"/>
        <end position="1191"/>
    </location>
</feature>
<gene>
    <name evidence="17" type="primary">YLPM1</name>
</gene>
<keyword evidence="14" id="KW-0175">Coiled coil</keyword>
<dbReference type="OrthoDB" id="513595at2759"/>
<dbReference type="InterPro" id="IPR000571">
    <property type="entry name" value="Znf_CCCH"/>
</dbReference>
<evidence type="ECO:0000256" key="8">
    <source>
        <dbReference type="ARBA" id="ARBA00023242"/>
    </source>
</evidence>
<evidence type="ECO:0000256" key="9">
    <source>
        <dbReference type="ARBA" id="ARBA00058677"/>
    </source>
</evidence>
<dbReference type="FunFam" id="3.40.50.300:FF:000399">
    <property type="entry name" value="YLP motif containing 1"/>
    <property type="match status" value="1"/>
</dbReference>
<feature type="region of interest" description="Disordered" evidence="15">
    <location>
        <begin position="974"/>
        <end position="1215"/>
    </location>
</feature>
<evidence type="ECO:0000256" key="1">
    <source>
        <dbReference type="ARBA" id="ARBA00004324"/>
    </source>
</evidence>
<feature type="region of interest" description="Disordered" evidence="15">
    <location>
        <begin position="118"/>
        <end position="137"/>
    </location>
</feature>
<feature type="region of interest" description="Disordered" evidence="15">
    <location>
        <begin position="1987"/>
        <end position="2016"/>
    </location>
</feature>
<feature type="compositionally biased region" description="Polar residues" evidence="15">
    <location>
        <begin position="1369"/>
        <end position="1378"/>
    </location>
</feature>
<name>T2MFH0_HYDVU</name>
<feature type="region of interest" description="Disordered" evidence="15">
    <location>
        <begin position="405"/>
        <end position="501"/>
    </location>
</feature>
<dbReference type="PROSITE" id="PS50103">
    <property type="entry name" value="ZF_C3H1"/>
    <property type="match status" value="1"/>
</dbReference>
<feature type="compositionally biased region" description="Basic and acidic residues" evidence="15">
    <location>
        <begin position="1989"/>
        <end position="1998"/>
    </location>
</feature>
<feature type="compositionally biased region" description="Polar residues" evidence="15">
    <location>
        <begin position="1228"/>
        <end position="1240"/>
    </location>
</feature>
<feature type="compositionally biased region" description="Polar residues" evidence="15">
    <location>
        <begin position="1055"/>
        <end position="1088"/>
    </location>
</feature>
<feature type="region of interest" description="Disordered" evidence="15">
    <location>
        <begin position="346"/>
        <end position="371"/>
    </location>
</feature>
<evidence type="ECO:0000313" key="17">
    <source>
        <dbReference type="EMBL" id="CDG70851.1"/>
    </source>
</evidence>
<evidence type="ECO:0000256" key="4">
    <source>
        <dbReference type="ARBA" id="ARBA00022499"/>
    </source>
</evidence>
<feature type="compositionally biased region" description="Polar residues" evidence="15">
    <location>
        <begin position="825"/>
        <end position="851"/>
    </location>
</feature>
<feature type="compositionally biased region" description="Polar residues" evidence="15">
    <location>
        <begin position="545"/>
        <end position="569"/>
    </location>
</feature>
<feature type="compositionally biased region" description="Basic and acidic residues" evidence="15">
    <location>
        <begin position="347"/>
        <end position="361"/>
    </location>
</feature>
<keyword evidence="13" id="KW-0479">Metal-binding</keyword>
<dbReference type="EMBL" id="HAAD01004619">
    <property type="protein sequence ID" value="CDG70851.1"/>
    <property type="molecule type" value="mRNA"/>
</dbReference>
<protein>
    <recommendedName>
        <fullName evidence="11">YLP motif-containing protein 1</fullName>
    </recommendedName>
    <alternativeName>
        <fullName evidence="12">Nuclear protein ZAP3</fullName>
    </alternativeName>
</protein>
<evidence type="ECO:0000256" key="13">
    <source>
        <dbReference type="PROSITE-ProRule" id="PRU00723"/>
    </source>
</evidence>
<evidence type="ECO:0000256" key="2">
    <source>
        <dbReference type="ARBA" id="ARBA00022481"/>
    </source>
</evidence>
<feature type="region of interest" description="Disordered" evidence="15">
    <location>
        <begin position="1228"/>
        <end position="1258"/>
    </location>
</feature>
<feature type="coiled-coil region" evidence="14">
    <location>
        <begin position="269"/>
        <end position="341"/>
    </location>
</feature>
<evidence type="ECO:0000256" key="5">
    <source>
        <dbReference type="ARBA" id="ARBA00022843"/>
    </source>
</evidence>
<feature type="compositionally biased region" description="Polar residues" evidence="15">
    <location>
        <begin position="1105"/>
        <end position="1119"/>
    </location>
</feature>
<keyword evidence="2" id="KW-0488">Methylation</keyword>
<dbReference type="SUPFAM" id="SSF52540">
    <property type="entry name" value="P-loop containing nucleoside triphosphate hydrolases"/>
    <property type="match status" value="1"/>
</dbReference>
<feature type="region of interest" description="Disordered" evidence="15">
    <location>
        <begin position="545"/>
        <end position="659"/>
    </location>
</feature>
<evidence type="ECO:0000259" key="16">
    <source>
        <dbReference type="PROSITE" id="PS50103"/>
    </source>
</evidence>
<keyword evidence="4" id="KW-1017">Isopeptide bond</keyword>
<evidence type="ECO:0000256" key="6">
    <source>
        <dbReference type="ARBA" id="ARBA00023015"/>
    </source>
</evidence>
<feature type="compositionally biased region" description="Polar residues" evidence="15">
    <location>
        <begin position="1198"/>
        <end position="1215"/>
    </location>
</feature>
<evidence type="ECO:0000256" key="11">
    <source>
        <dbReference type="ARBA" id="ARBA00068971"/>
    </source>
</evidence>
<feature type="compositionally biased region" description="Polar residues" evidence="15">
    <location>
        <begin position="362"/>
        <end position="371"/>
    </location>
</feature>
<feature type="region of interest" description="Disordered" evidence="15">
    <location>
        <begin position="2036"/>
        <end position="2058"/>
    </location>
</feature>
<feature type="region of interest" description="Disordered" evidence="15">
    <location>
        <begin position="1348"/>
        <end position="1387"/>
    </location>
</feature>
<feature type="compositionally biased region" description="Polar residues" evidence="15">
    <location>
        <begin position="405"/>
        <end position="456"/>
    </location>
</feature>
<evidence type="ECO:0000256" key="10">
    <source>
        <dbReference type="ARBA" id="ARBA00065932"/>
    </source>
</evidence>
<sequence>MYQPPYNFQQPAWPVVNPFQPAPAVIPPNPPSDSTQFPPTAQNVFQPAAVPPGFSLDPQMAYHQQQGMFMQNAFSQQNTLQQPWVQPTVNPFNPATTLQPFPQAQQWNPLTNQWVAQPQSWDQSSAQYQPPQVQDFQGYQPLPQQLNLFQPTNTQASNTSNIKNDAQSSLNNAWSASQNQWMQNSSYQTNVQQQNIVSTEQNTSNKQWVQPTTNTVSAPTVPPPPSQNPPLPNEPPPPQNPPSSIKAPPPPDHPESKSPAPPEEDQESLISLTKQLETLETQIKTYQAEYQKWHLDFVKWQKQHQNHPDQKQYIDYQKQYQKIIEEQQTQLKQQYAELQKKISLRKAQQEKKNNNRSDQLSKEINSSQGSVTGATFHQAVIDANKASTNTNQSMSGFVQASPQSMSSFVQASPQSMPLQKNLPQHNLTPKQSIPPKQNTPLLPNSHIQQNTSQPNKPQQSITQQSITQQSIPQQNIPQQNTSQQNIPQQSIPQQSIPQQSIPQQNILQQNIPPLMQQQIYENKRPGFNNPPNESVNKVYDYKNQSQKPVSNQGHLTSDQSKMLGNQPQHSGPFGQAPENFGQPNEPYGQHPEPRNHPPGAYGQPPGAYGQPPGAYGQPPGTYGQPPRTYGQPPGPYGQPPGPYGQPPPNFRDTTGNQGMSGYPPHLVNQPKLPENQNRFGENHNQFLEKQNENMQFNNSHEQVHRNSGHFSNSGNLSVNEGTFKNQNQLFNSNANHQNLNAQNNRFENPGQFQGSFETQKQVSGNQLFQNQGQMTPDLGQRPGTPRSPWLSRQLQDNQGHMSGNPRPMHNNQMNFSGNKGEVPGNHQQITHNWSPMSNNQKHLPDNQKSPAVNQGQQFNNQGVDNQAPFNHGQSNNQMHNIPKPGNQGQSYNNQFQSNQKFLPGNQGHSLNSQVHSNQQLLPGNQGPNNRIQNNQNFLPGNQEPLNNQLQNNQKVLTSNQGQSLYNQVQNNQKMLSGNQGQPLNSQVPNNQKFLPGNQGQPLDNQLHNQKMLPGNQGQLFNNQLQTNQKFLPGNQGQPSNNLLPNNQKLLPGNQGQMLNNQVNSNQKLSDNQGQTMNTQLNNDQKLLPSNQGQSNNQIQNKDNRQISGNQGQTFGNQNLMVDHSKSDNYGRVTPNQVNQKSNNQGNNQKSINNQGSISNDKYSENCMPSQGSGNKFEEKPPINEKKREDQGRFPPSYKQMSSNDNKNMPNVEENSNQTKLLNQENQSADTNIGDNQSKGGNKNELTRPGGNSTSGIIIRPANEYKGAKCKFFPRCKMGKECKFEHPMCASLKCIDPACPFEHPIGRDVKAASNEGPISKTNVQKPELPPFAMGSIVSDIQSANIAKRVYPKSKHDENVDFSKDDIPPSLSFSPKQNISKPGPPPAKLQRADNLLDSSNKIAERVEEIYEKRKREIFGLGPDQRNEFQPVNTFVSYEERKREIFNNEPLNYEQRRREMFEGPMDYDLRKREGFSGNYPPQHGVPLPGLLQQGIPPPEFHDDFHDLRGPFHPRGDDRNLPRGDDRNLPRGDDRFRNLGPNDYSGTDDRFNDRHDRYPIERPEVIDYAHGGRGLDGLLDTRDNREPIWRSSDERPFHIEQKFDRGIHFDRMIEPELKHIDRFGDHGPHAHTLYQRDLPRNVSDYDFLSENERPREINDRLEMRRIPDDRYRYTADVDFSDEFYDRQKDFSERERYNSSREDDFRFNQPRDRLYDRSIDNYEPNKVDRHGYREPSTHMKRFDERDLDRNNRDDFRDYQMLYEKDNDDLRSFRDSKKGSGVPEIELKPEVLSAADILDRPGRDKRPRNIVIILRGIPGAGKSFVAKLIKDKESYYGAPAPRILVLDDYFMQEVEKTEIGPDKKTKLVKKQEYVYEANMEETYRSSLLKAFNKTLADGFFPVVIVDAINNKTAHFDQFWSDAKHKGFEVYIAEITGVVDDCLKRSVHKRSKDEVEKMLSSWEKPPVYYKQLDVSALLQDAAIDEVEMEEAVENTKQGEEKVAKQEEDDEELPTGFHIPKSSKWETDKEETLAKLDGITKRKNKEAKSASPIFAEDDDDDPYGEKEADMRLGKKRVRWVDIEEKKQIDHQRKIGFSIGMDWNILTDPNAQIPK</sequence>
<comment type="subunit">
    <text evidence="10">Interacts with PPP1CA and NCOA5. Forms a complex with ILF2, ILF3, KHDRBS1, RBMX, NCOA5 and PPP1CA.</text>
</comment>
<feature type="region of interest" description="Disordered" evidence="15">
    <location>
        <begin position="1711"/>
        <end position="1740"/>
    </location>
</feature>
<keyword evidence="13" id="KW-0862">Zinc</keyword>
<evidence type="ECO:0000256" key="14">
    <source>
        <dbReference type="SAM" id="Coils"/>
    </source>
</evidence>
<dbReference type="PANTHER" id="PTHR13413">
    <property type="entry name" value="YLP MOTIF CONTAINING PROTEIN NUCLEAR PROTEIN ZAP"/>
    <property type="match status" value="1"/>
</dbReference>
<feature type="zinc finger region" description="C3H1-type" evidence="13">
    <location>
        <begin position="1263"/>
        <end position="1288"/>
    </location>
</feature>
<keyword evidence="7" id="KW-0804">Transcription</keyword>
<feature type="compositionally biased region" description="Low complexity" evidence="15">
    <location>
        <begin position="1138"/>
        <end position="1159"/>
    </location>
</feature>
<feature type="compositionally biased region" description="Polar residues" evidence="15">
    <location>
        <begin position="974"/>
        <end position="1008"/>
    </location>
</feature>
<feature type="compositionally biased region" description="Pro residues" evidence="15">
    <location>
        <begin position="220"/>
        <end position="251"/>
    </location>
</feature>
<dbReference type="GO" id="GO:0016607">
    <property type="term" value="C:nuclear speck"/>
    <property type="evidence" value="ECO:0007669"/>
    <property type="project" value="UniProtKB-SubCell"/>
</dbReference>
<proteinExistence type="evidence at transcript level"/>
<feature type="compositionally biased region" description="Low complexity" evidence="15">
    <location>
        <begin position="1089"/>
        <end position="1100"/>
    </location>
</feature>
<feature type="compositionally biased region" description="Pro residues" evidence="15">
    <location>
        <begin position="632"/>
        <end position="649"/>
    </location>
</feature>
<dbReference type="InterPro" id="IPR026314">
    <property type="entry name" value="YLP_motif_con_p1"/>
</dbReference>
<organism evidence="17">
    <name type="scientific">Hydra vulgaris</name>
    <name type="common">Hydra</name>
    <name type="synonym">Hydra attenuata</name>
    <dbReference type="NCBI Taxonomy" id="6087"/>
    <lineage>
        <taxon>Eukaryota</taxon>
        <taxon>Metazoa</taxon>
        <taxon>Cnidaria</taxon>
        <taxon>Hydrozoa</taxon>
        <taxon>Hydroidolina</taxon>
        <taxon>Anthoathecata</taxon>
        <taxon>Aplanulata</taxon>
        <taxon>Hydridae</taxon>
        <taxon>Hydra</taxon>
    </lineage>
</organism>
<feature type="compositionally biased region" description="Polar residues" evidence="15">
    <location>
        <begin position="867"/>
        <end position="879"/>
    </location>
</feature>
<feature type="region of interest" description="Disordered" evidence="15">
    <location>
        <begin position="770"/>
        <end position="947"/>
    </location>
</feature>
<feature type="compositionally biased region" description="Low complexity" evidence="15">
    <location>
        <begin position="457"/>
        <end position="501"/>
    </location>
</feature>
<keyword evidence="6" id="KW-0805">Transcription regulation</keyword>
<dbReference type="InterPro" id="IPR027417">
    <property type="entry name" value="P-loop_NTPase"/>
</dbReference>
<keyword evidence="5" id="KW-0832">Ubl conjugation</keyword>